<organism evidence="1 2">
    <name type="scientific">Glossina palpalis gambiensis</name>
    <dbReference type="NCBI Taxonomy" id="67801"/>
    <lineage>
        <taxon>Eukaryota</taxon>
        <taxon>Metazoa</taxon>
        <taxon>Ecdysozoa</taxon>
        <taxon>Arthropoda</taxon>
        <taxon>Hexapoda</taxon>
        <taxon>Insecta</taxon>
        <taxon>Pterygota</taxon>
        <taxon>Neoptera</taxon>
        <taxon>Endopterygota</taxon>
        <taxon>Diptera</taxon>
        <taxon>Brachycera</taxon>
        <taxon>Muscomorpha</taxon>
        <taxon>Hippoboscoidea</taxon>
        <taxon>Glossinidae</taxon>
        <taxon>Glossina</taxon>
    </lineage>
</organism>
<dbReference type="AlphaFoldDB" id="A0A1B0AQT2"/>
<reference evidence="1" key="2">
    <citation type="submission" date="2020-05" db="UniProtKB">
        <authorList>
            <consortium name="EnsemblMetazoa"/>
        </authorList>
    </citation>
    <scope>IDENTIFICATION</scope>
    <source>
        <strain evidence="1">IAEA</strain>
    </source>
</reference>
<proteinExistence type="predicted"/>
<keyword evidence="2" id="KW-1185">Reference proteome</keyword>
<dbReference type="Proteomes" id="UP000092460">
    <property type="component" value="Unassembled WGS sequence"/>
</dbReference>
<evidence type="ECO:0000313" key="2">
    <source>
        <dbReference type="Proteomes" id="UP000092460"/>
    </source>
</evidence>
<dbReference type="EnsemblMetazoa" id="GPPI005221-RA">
    <property type="protein sequence ID" value="GPPI005221-PA"/>
    <property type="gene ID" value="GPPI005221"/>
</dbReference>
<name>A0A1B0AQT2_9MUSC</name>
<reference evidence="2" key="1">
    <citation type="submission" date="2015-01" db="EMBL/GenBank/DDBJ databases">
        <authorList>
            <person name="Aksoy S."/>
            <person name="Warren W."/>
            <person name="Wilson R.K."/>
        </authorList>
    </citation>
    <scope>NUCLEOTIDE SEQUENCE [LARGE SCALE GENOMIC DNA]</scope>
    <source>
        <strain evidence="2">IAEA</strain>
    </source>
</reference>
<protein>
    <submittedName>
        <fullName evidence="1">Uncharacterized protein</fullName>
    </submittedName>
</protein>
<accession>A0A1B0AQT2</accession>
<dbReference type="EMBL" id="JXJN01002022">
    <property type="status" value="NOT_ANNOTATED_CDS"/>
    <property type="molecule type" value="Genomic_DNA"/>
</dbReference>
<sequence length="123" mass="13238">GDVSWNVSGSDSSSLDEGGVSNIGIDKSKYSSLGVILDSWTTIVGVFPMVERVVLERSLASAITTRPNAPSPNIEPRINWLRGISQLESNGNSYSLNPFTGSELDVARVFRCSVIHLNGPLFI</sequence>
<dbReference type="VEuPathDB" id="VectorBase:GPPI005221"/>
<evidence type="ECO:0000313" key="1">
    <source>
        <dbReference type="EnsemblMetazoa" id="GPPI005221-PA"/>
    </source>
</evidence>